<dbReference type="OrthoDB" id="7335590at2"/>
<proteinExistence type="predicted"/>
<keyword evidence="2" id="KW-1185">Reference proteome</keyword>
<name>A0A2H5F1X7_9RHOB</name>
<dbReference type="EMBL" id="CP025430">
    <property type="protein sequence ID" value="AUH65533.1"/>
    <property type="molecule type" value="Genomic_DNA"/>
</dbReference>
<dbReference type="InterPro" id="IPR010296">
    <property type="entry name" value="DUF899_thioredox"/>
</dbReference>
<evidence type="ECO:0000313" key="2">
    <source>
        <dbReference type="Proteomes" id="UP000234530"/>
    </source>
</evidence>
<accession>A0A2H5F1X7</accession>
<dbReference type="KEGG" id="pzh:CX676_16345"/>
<dbReference type="RefSeq" id="WP_101753514.1">
    <property type="nucleotide sequence ID" value="NZ_CP025430.1"/>
</dbReference>
<organism evidence="1 2">
    <name type="scientific">Paracoccus zhejiangensis</name>
    <dbReference type="NCBI Taxonomy" id="1077935"/>
    <lineage>
        <taxon>Bacteria</taxon>
        <taxon>Pseudomonadati</taxon>
        <taxon>Pseudomonadota</taxon>
        <taxon>Alphaproteobacteria</taxon>
        <taxon>Rhodobacterales</taxon>
        <taxon>Paracoccaceae</taxon>
        <taxon>Paracoccus</taxon>
    </lineage>
</organism>
<dbReference type="Proteomes" id="UP000234530">
    <property type="component" value="Chromosome"/>
</dbReference>
<dbReference type="Pfam" id="PF05988">
    <property type="entry name" value="DUF899"/>
    <property type="match status" value="1"/>
</dbReference>
<dbReference type="AlphaFoldDB" id="A0A2H5F1X7"/>
<reference evidence="1 2" key="1">
    <citation type="journal article" date="2013" name="Antonie Van Leeuwenhoek">
        <title>Paracoccus zhejiangensis sp. nov., isolated from activated sludge in wastewater-treatment system.</title>
        <authorList>
            <person name="Wu Z.G."/>
            <person name="Zhang D.F."/>
            <person name="Liu Y.L."/>
            <person name="Wang F."/>
            <person name="Jiang X."/>
            <person name="Li C."/>
            <person name="Li S.P."/>
            <person name="Hong Q."/>
            <person name="Li W.J."/>
        </authorList>
    </citation>
    <scope>NUCLEOTIDE SEQUENCE [LARGE SCALE GENOMIC DNA]</scope>
    <source>
        <strain evidence="1 2">J6</strain>
    </source>
</reference>
<dbReference type="Gene3D" id="3.40.30.10">
    <property type="entry name" value="Glutaredoxin"/>
    <property type="match status" value="1"/>
</dbReference>
<dbReference type="SUPFAM" id="SSF52833">
    <property type="entry name" value="Thioredoxin-like"/>
    <property type="match status" value="1"/>
</dbReference>
<dbReference type="InterPro" id="IPR036249">
    <property type="entry name" value="Thioredoxin-like_sf"/>
</dbReference>
<sequence>MTETLSPADELAALKPATWPNESAEYRKARTAQLDLLDEQRRHIQRVAARRRALPPGGEVPQDYRFEGADGSVTLSRMFGDHDTLIIYCMMYGPERKAGCPMCSAMLDAWDGEARHIQKRAALAVVAGSPIARILDYARDRGWTGLQFYSDPSGDFWADYNHDRDADDPAYVVFRRDPDGTLRHFYSAEGGTEIADPGQDPHNAPDMNPLWVLRDTTPEGRGAEWYPRLDD</sequence>
<gene>
    <name evidence="1" type="ORF">CX676_16345</name>
</gene>
<evidence type="ECO:0000313" key="1">
    <source>
        <dbReference type="EMBL" id="AUH65533.1"/>
    </source>
</evidence>
<protein>
    <submittedName>
        <fullName evidence="1">DUF899 domain-containing protein</fullName>
    </submittedName>
</protein>